<dbReference type="GO" id="GO:0005886">
    <property type="term" value="C:plasma membrane"/>
    <property type="evidence" value="ECO:0007669"/>
    <property type="project" value="TreeGrafter"/>
</dbReference>
<reference evidence="2 3" key="1">
    <citation type="submission" date="2016-10" db="EMBL/GenBank/DDBJ databases">
        <authorList>
            <person name="de Groot N.N."/>
        </authorList>
    </citation>
    <scope>NUCLEOTIDE SEQUENCE [LARGE SCALE GENOMIC DNA]</scope>
    <source>
        <strain evidence="2 3">DSM 12130</strain>
    </source>
</reference>
<dbReference type="Gene3D" id="3.30.2090.10">
    <property type="entry name" value="Multidrug efflux transporter AcrB TolC docking domain, DN and DC subdomains"/>
    <property type="match status" value="2"/>
</dbReference>
<dbReference type="Gene3D" id="3.30.70.1320">
    <property type="entry name" value="Multidrug efflux transporter AcrB pore domain like"/>
    <property type="match status" value="1"/>
</dbReference>
<dbReference type="InterPro" id="IPR027463">
    <property type="entry name" value="AcrB_DN_DC_subdom"/>
</dbReference>
<keyword evidence="1" id="KW-0812">Transmembrane</keyword>
<dbReference type="Gene3D" id="1.20.1640.10">
    <property type="entry name" value="Multidrug efflux transporter AcrB transmembrane domain"/>
    <property type="match status" value="2"/>
</dbReference>
<feature type="transmembrane region" description="Helical" evidence="1">
    <location>
        <begin position="6"/>
        <end position="27"/>
    </location>
</feature>
<dbReference type="SUPFAM" id="SSF82714">
    <property type="entry name" value="Multidrug efflux transporter AcrB TolC docking domain, DN and DC subdomains"/>
    <property type="match status" value="2"/>
</dbReference>
<dbReference type="EMBL" id="FNJI01000001">
    <property type="protein sequence ID" value="SDO36133.1"/>
    <property type="molecule type" value="Genomic_DNA"/>
</dbReference>
<dbReference type="RefSeq" id="WP_092218624.1">
    <property type="nucleotide sequence ID" value="NZ_FNJI01000001.1"/>
</dbReference>
<protein>
    <submittedName>
        <fullName evidence="2">Multidrug efflux pump subunit AcrB</fullName>
    </submittedName>
</protein>
<feature type="transmembrane region" description="Helical" evidence="1">
    <location>
        <begin position="326"/>
        <end position="345"/>
    </location>
</feature>
<dbReference type="SUPFAM" id="SSF82693">
    <property type="entry name" value="Multidrug efflux transporter AcrB pore domain, PN1, PN2, PC1 and PC2 subdomains"/>
    <property type="match status" value="1"/>
</dbReference>
<dbReference type="STRING" id="91360.SAMN05660330_00064"/>
<dbReference type="Proteomes" id="UP000199073">
    <property type="component" value="Unassembled WGS sequence"/>
</dbReference>
<keyword evidence="1" id="KW-1133">Transmembrane helix</keyword>
<gene>
    <name evidence="2" type="ORF">SAMN05660330_00064</name>
</gene>
<feature type="transmembrane region" description="Helical" evidence="1">
    <location>
        <begin position="918"/>
        <end position="939"/>
    </location>
</feature>
<dbReference type="Pfam" id="PF00873">
    <property type="entry name" value="ACR_tran"/>
    <property type="match status" value="1"/>
</dbReference>
<dbReference type="AlphaFoldDB" id="A0A1H0IXQ5"/>
<feature type="transmembrane region" description="Helical" evidence="1">
    <location>
        <begin position="383"/>
        <end position="402"/>
    </location>
</feature>
<feature type="transmembrane region" description="Helical" evidence="1">
    <location>
        <begin position="959"/>
        <end position="980"/>
    </location>
</feature>
<dbReference type="Gene3D" id="3.30.70.1440">
    <property type="entry name" value="Multidrug efflux transporter AcrB pore domain"/>
    <property type="match status" value="1"/>
</dbReference>
<dbReference type="PANTHER" id="PTHR32063:SF33">
    <property type="entry name" value="RND SUPERFAMILY EFFLUX PUMP PERMEASE COMPONENT"/>
    <property type="match status" value="1"/>
</dbReference>
<keyword evidence="3" id="KW-1185">Reference proteome</keyword>
<evidence type="ECO:0000313" key="3">
    <source>
        <dbReference type="Proteomes" id="UP000199073"/>
    </source>
</evidence>
<dbReference type="SUPFAM" id="SSF82866">
    <property type="entry name" value="Multidrug efflux transporter AcrB transmembrane domain"/>
    <property type="match status" value="2"/>
</dbReference>
<dbReference type="Gene3D" id="3.30.70.1430">
    <property type="entry name" value="Multidrug efflux transporter AcrB pore domain"/>
    <property type="match status" value="2"/>
</dbReference>
<accession>A0A1H0IXQ5</accession>
<evidence type="ECO:0000256" key="1">
    <source>
        <dbReference type="SAM" id="Phobius"/>
    </source>
</evidence>
<feature type="transmembrane region" description="Helical" evidence="1">
    <location>
        <begin position="992"/>
        <end position="1018"/>
    </location>
</feature>
<dbReference type="GO" id="GO:0042910">
    <property type="term" value="F:xenobiotic transmembrane transporter activity"/>
    <property type="evidence" value="ECO:0007669"/>
    <property type="project" value="TreeGrafter"/>
</dbReference>
<dbReference type="PANTHER" id="PTHR32063">
    <property type="match status" value="1"/>
</dbReference>
<dbReference type="PRINTS" id="PR00702">
    <property type="entry name" value="ACRIFLAVINRP"/>
</dbReference>
<organism evidence="2 3">
    <name type="scientific">Desulforhopalus singaporensis</name>
    <dbReference type="NCBI Taxonomy" id="91360"/>
    <lineage>
        <taxon>Bacteria</taxon>
        <taxon>Pseudomonadati</taxon>
        <taxon>Thermodesulfobacteriota</taxon>
        <taxon>Desulfobulbia</taxon>
        <taxon>Desulfobulbales</taxon>
        <taxon>Desulfocapsaceae</taxon>
        <taxon>Desulforhopalus</taxon>
    </lineage>
</organism>
<feature type="transmembrane region" description="Helical" evidence="1">
    <location>
        <begin position="422"/>
        <end position="442"/>
    </location>
</feature>
<sequence length="1041" mass="113842">MIAKFVGHPTAANLLMLIFLVMGLFSLPQIQRETFPDYSPDEVLITIVYPGAAAEEVEEVVCRRVEDALDSLTFVKEIRSEAREGLALTTVEMAEGGDLQVFMDEIDQLVKGVDDFPVEVETPVVTEVGKTDPVVSVIVSGPMSITDLKTYCEELKDRMQEEGISLIDIEGFSARRFRVEVSESGLQKLGMSVVELARVIGAQNIDLPAGSIETGQHDILLRFANHHQSVLGLEQLVIKTGSGAGEVLLGDVAKIHDTFELAEEKNMVNGRRSAMLNVMKTGDQDTIRIADRVKTFIAAEHQRHPQVELSITQDNSVILADRLRMLLVNGWEGLLLVFLVLWLFFNLRVSFWVVAGLPVSFLGAFFFLPYLGLTINMMTMVGLLLALGLLMDDAIVIAENIAVHRQRGKNALTAAVDGTREVAAGVASSFITTLCVLGPLAFIEGQIGKVLKVVPMILILVLAVSLVEAFCILPAHLSHSMDRYRQKSRKGLRQRFDSSIDWMREQLVGRTVDFVAAWRYLFVGCVAALFVVSVGLVASGKIKVIGFPEIEGDVVVARLLMGQGTPLEKTEATVNRILQGLAAMNDRFKKIQPKDQDLVVTAAVQFNKNDEAFEKGPHVATVTVDLLAAEKRVGRIDDYLAVWRKETGPLPDVVSLTMSEPGFGPAGRPIEIRLRGDDLDLMKKAAHQMQQWFAGFDGVLNLDDDLRPGKPEVKLRLKEGATALGVDAATLAGQLRAGFYGITADEIQVGDASYEVTVRFANQDRSSLDDLENYHVVVPGGDRIALANLADWEIDRGRARIARFNNMRAVTLRGDIDTRITNAKELLALFEQDFLSSFPDRYPGIGVTIGGETEESKKTQFSMVRALGVGLIGIFILLSFQFRSYMEPLVVMIAIPLSFIGVVWGHFLMGVVISMPSLLGFSALAGIVVNDSLLLVLFLKNGRSADISLVVAAGQASRSRFRAVLLTSATTIAGLLPLLFEKSLQAQILIPLVVSVVFGLVASTLLVLLVIPCLYLILSDFGLHEKKSADESFRLSGNGVE</sequence>
<feature type="transmembrane region" description="Helical" evidence="1">
    <location>
        <begin position="888"/>
        <end position="911"/>
    </location>
</feature>
<name>A0A1H0IXQ5_9BACT</name>
<dbReference type="OrthoDB" id="9806532at2"/>
<evidence type="ECO:0000313" key="2">
    <source>
        <dbReference type="EMBL" id="SDO36133.1"/>
    </source>
</evidence>
<proteinExistence type="predicted"/>
<feature type="transmembrane region" description="Helical" evidence="1">
    <location>
        <begin position="351"/>
        <end position="371"/>
    </location>
</feature>
<feature type="transmembrane region" description="Helical" evidence="1">
    <location>
        <begin position="454"/>
        <end position="477"/>
    </location>
</feature>
<feature type="transmembrane region" description="Helical" evidence="1">
    <location>
        <begin position="863"/>
        <end position="882"/>
    </location>
</feature>
<dbReference type="InterPro" id="IPR001036">
    <property type="entry name" value="Acrflvin-R"/>
</dbReference>
<feature type="transmembrane region" description="Helical" evidence="1">
    <location>
        <begin position="517"/>
        <end position="538"/>
    </location>
</feature>
<keyword evidence="1" id="KW-0472">Membrane</keyword>